<accession>A0A398CVJ7</accession>
<evidence type="ECO:0000256" key="1">
    <source>
        <dbReference type="HAMAP-Rule" id="MF_01845"/>
    </source>
</evidence>
<dbReference type="Pfam" id="PF03313">
    <property type="entry name" value="SDH_alpha"/>
    <property type="match status" value="1"/>
</dbReference>
<name>A0A398CVJ7_9BACT</name>
<dbReference type="GO" id="GO:0080146">
    <property type="term" value="F:L-cysteine desulfhydrase activity"/>
    <property type="evidence" value="ECO:0007669"/>
    <property type="project" value="TreeGrafter"/>
</dbReference>
<evidence type="ECO:0000259" key="3">
    <source>
        <dbReference type="Pfam" id="PF03313"/>
    </source>
</evidence>
<dbReference type="GO" id="GO:0019450">
    <property type="term" value="P:L-cysteine catabolic process to pyruvate"/>
    <property type="evidence" value="ECO:0007669"/>
    <property type="project" value="TreeGrafter"/>
</dbReference>
<feature type="domain" description="Serine dehydratase-like alpha subunit" evidence="3">
    <location>
        <begin position="193"/>
        <end position="422"/>
    </location>
</feature>
<dbReference type="PIRSF" id="PIRSF006054">
    <property type="entry name" value="UCP006054"/>
    <property type="match status" value="1"/>
</dbReference>
<dbReference type="InterPro" id="IPR005130">
    <property type="entry name" value="Ser_deHydtase-like_asu"/>
</dbReference>
<dbReference type="AlphaFoldDB" id="A0A398CVJ7"/>
<dbReference type="RefSeq" id="WP_119088651.1">
    <property type="nucleotide sequence ID" value="NZ_QXIS01000007.1"/>
</dbReference>
<dbReference type="PANTHER" id="PTHR30501">
    <property type="entry name" value="UPF0597 PROTEIN YHAM"/>
    <property type="match status" value="1"/>
</dbReference>
<sequence length="436" mass="44667">MSISLEQRSVLLDILRREVVPTNGCTDPISVAYSVAVARKAASGEVTSLRVSVNPGLFKNAQGVGIPGSSARGLLIAAALGCVAGNPDRKYQVIEGIRDSDVARATALVQSGIVDVDIDWGHDSLFIETELVTASGSVRVVTVDKYLNVVSVERTDGVQVSVGSSKGVEAGEPCPISTFELDELVEFANFLPLRDVSMIEDGIRMNMDMAGEGLHLDNGFGHQLAALVQKGDLGSGMATRAQVLCSAASQARMSGSRLPVMSSAGSGNHGITVFLTCVAAAEALGSSHEELVRSLILANLVTVYVKAFTGTLSAMCGCGVAAGVGATVGVVYLLKGTTMEMLGAMMNMVGSISGVVCDGAKEGCSLKVALASGWAVESALLAASGAIVPSCDGIVAPDMRSLLGNLGLVSGEGMKNSNRVVIGIMQRSEAGGQPGC</sequence>
<keyword evidence="2" id="KW-0812">Transmembrane</keyword>
<gene>
    <name evidence="4" type="ORF">SMC7_01690</name>
</gene>
<dbReference type="EMBL" id="QXIS01000007">
    <property type="protein sequence ID" value="RIE06553.1"/>
    <property type="molecule type" value="Genomic_DNA"/>
</dbReference>
<protein>
    <recommendedName>
        <fullName evidence="1">UPF0597 protein SMC7_01690</fullName>
    </recommendedName>
</protein>
<evidence type="ECO:0000256" key="2">
    <source>
        <dbReference type="SAM" id="Phobius"/>
    </source>
</evidence>
<reference evidence="4 5" key="1">
    <citation type="submission" date="2018-09" db="EMBL/GenBank/DDBJ databases">
        <title>Discovery and Ecogenomic Context for Candidatus Cryosericales, a Global Caldiserica Order Active in Thawing Permafrost.</title>
        <authorList>
            <person name="Martinez M.A."/>
            <person name="Woodcroft B.J."/>
            <person name="Ignacio Espinoza J.C."/>
            <person name="Zayed A."/>
            <person name="Singleton C.M."/>
            <person name="Boyd J."/>
            <person name="Li Y.-F."/>
            <person name="Purvine S."/>
            <person name="Maughan H."/>
            <person name="Hodgkins S.B."/>
            <person name="Anderson D."/>
            <person name="Sederholm M."/>
            <person name="Temperton B."/>
            <person name="Saleska S.R."/>
            <person name="Tyson G.W."/>
            <person name="Rich V.I."/>
        </authorList>
    </citation>
    <scope>NUCLEOTIDE SEQUENCE [LARGE SCALE GENOMIC DNA]</scope>
    <source>
        <strain evidence="4 5">SMC7</strain>
    </source>
</reference>
<keyword evidence="5" id="KW-1185">Reference proteome</keyword>
<dbReference type="Proteomes" id="UP000266328">
    <property type="component" value="Unassembled WGS sequence"/>
</dbReference>
<evidence type="ECO:0000313" key="5">
    <source>
        <dbReference type="Proteomes" id="UP000266328"/>
    </source>
</evidence>
<dbReference type="HAMAP" id="MF_01845">
    <property type="entry name" value="UPF0597"/>
    <property type="match status" value="1"/>
</dbReference>
<organism evidence="4 5">
    <name type="scientific">Candidatus Cryosericum terrychapinii</name>
    <dbReference type="NCBI Taxonomy" id="2290919"/>
    <lineage>
        <taxon>Bacteria</taxon>
        <taxon>Pseudomonadati</taxon>
        <taxon>Caldisericota/Cryosericota group</taxon>
        <taxon>Candidatus Cryosericota</taxon>
        <taxon>Candidatus Cryosericia</taxon>
        <taxon>Candidatus Cryosericales</taxon>
        <taxon>Candidatus Cryosericaceae</taxon>
        <taxon>Candidatus Cryosericum</taxon>
    </lineage>
</organism>
<dbReference type="PANTHER" id="PTHR30501:SF2">
    <property type="entry name" value="UPF0597 PROTEIN YHAM"/>
    <property type="match status" value="1"/>
</dbReference>
<keyword evidence="2" id="KW-0472">Membrane</keyword>
<keyword evidence="2" id="KW-1133">Transmembrane helix</keyword>
<comment type="similarity">
    <text evidence="1">Belongs to the UPF0597 family.</text>
</comment>
<dbReference type="InterPro" id="IPR021144">
    <property type="entry name" value="UPF0597"/>
</dbReference>
<proteinExistence type="inferred from homology"/>
<evidence type="ECO:0000313" key="4">
    <source>
        <dbReference type="EMBL" id="RIE06553.1"/>
    </source>
</evidence>
<feature type="transmembrane region" description="Helical" evidence="2">
    <location>
        <begin position="312"/>
        <end position="334"/>
    </location>
</feature>
<comment type="caution">
    <text evidence="4">The sequence shown here is derived from an EMBL/GenBank/DDBJ whole genome shotgun (WGS) entry which is preliminary data.</text>
</comment>
<dbReference type="OrthoDB" id="41906at2"/>